<feature type="binding site" evidence="17">
    <location>
        <position position="360"/>
    </location>
    <ligand>
        <name>Ca(2+)</name>
        <dbReference type="ChEBI" id="CHEBI:29108"/>
        <label>2</label>
    </ligand>
</feature>
<comment type="similarity">
    <text evidence="20">Belongs to the peroxidase family. Classical plant (class III) peroxidase subfamily.</text>
</comment>
<evidence type="ECO:0000256" key="9">
    <source>
        <dbReference type="ARBA" id="ARBA00022729"/>
    </source>
</evidence>
<dbReference type="SUPFAM" id="SSF48113">
    <property type="entry name" value="Heme-dependent peroxidases"/>
    <property type="match status" value="1"/>
</dbReference>
<dbReference type="GO" id="GO:0042744">
    <property type="term" value="P:hydrogen peroxide catabolic process"/>
    <property type="evidence" value="ECO:0007669"/>
    <property type="project" value="UniProtKB-KW"/>
</dbReference>
<dbReference type="FunFam" id="1.10.420.10:FF:000006">
    <property type="entry name" value="Peroxidase"/>
    <property type="match status" value="1"/>
</dbReference>
<feature type="disulfide bond" evidence="19">
    <location>
        <begin position="154"/>
        <end position="227"/>
    </location>
</feature>
<dbReference type="GO" id="GO:0004601">
    <property type="term" value="F:peroxidase activity"/>
    <property type="evidence" value="ECO:0000318"/>
    <property type="project" value="GO_Central"/>
</dbReference>
<feature type="active site" description="Proton acceptor" evidence="15">
    <location>
        <position position="185"/>
    </location>
</feature>
<proteinExistence type="inferred from homology"/>
<dbReference type="Gramene" id="PHT84021">
    <property type="protein sequence ID" value="PHT84021"/>
    <property type="gene ID" value="T459_12464"/>
</dbReference>
<keyword evidence="13 19" id="KW-1015">Disulfide bond</keyword>
<reference evidence="22 23" key="2">
    <citation type="journal article" date="2017" name="Genome Biol.">
        <title>New reference genome sequences of hot pepper reveal the massive evolution of plant disease-resistance genes by retroduplication.</title>
        <authorList>
            <person name="Kim S."/>
            <person name="Park J."/>
            <person name="Yeom S.I."/>
            <person name="Kim Y.M."/>
            <person name="Seo E."/>
            <person name="Kim K.T."/>
            <person name="Kim M.S."/>
            <person name="Lee J.M."/>
            <person name="Cheong K."/>
            <person name="Shin H.S."/>
            <person name="Kim S.B."/>
            <person name="Han K."/>
            <person name="Lee J."/>
            <person name="Park M."/>
            <person name="Lee H.A."/>
            <person name="Lee H.Y."/>
            <person name="Lee Y."/>
            <person name="Oh S."/>
            <person name="Lee J.H."/>
            <person name="Choi E."/>
            <person name="Choi E."/>
            <person name="Lee S.E."/>
            <person name="Jeon J."/>
            <person name="Kim H."/>
            <person name="Choi G."/>
            <person name="Song H."/>
            <person name="Lee J."/>
            <person name="Lee S.C."/>
            <person name="Kwon J.K."/>
            <person name="Lee H.Y."/>
            <person name="Koo N."/>
            <person name="Hong Y."/>
            <person name="Kim R.W."/>
            <person name="Kang W.H."/>
            <person name="Huh J.H."/>
            <person name="Kang B.C."/>
            <person name="Yang T.J."/>
            <person name="Lee Y.H."/>
            <person name="Bennetzen J.L."/>
            <person name="Choi D."/>
        </authorList>
    </citation>
    <scope>NUCLEOTIDE SEQUENCE [LARGE SCALE GENOMIC DNA]</scope>
    <source>
        <strain evidence="23">cv. CM334</strain>
    </source>
</reference>
<feature type="binding site" evidence="17">
    <location>
        <position position="199"/>
    </location>
    <ligand>
        <name>Ca(2+)</name>
        <dbReference type="ChEBI" id="CHEBI:29108"/>
        <label>1</label>
    </ligand>
</feature>
<evidence type="ECO:0000256" key="18">
    <source>
        <dbReference type="PIRSR" id="PIRSR600823-4"/>
    </source>
</evidence>
<evidence type="ECO:0000256" key="3">
    <source>
        <dbReference type="ARBA" id="ARBA00004613"/>
    </source>
</evidence>
<dbReference type="Gene3D" id="1.10.520.10">
    <property type="match status" value="1"/>
</dbReference>
<comment type="caution">
    <text evidence="22">The sequence shown here is derived from an EMBL/GenBank/DDBJ whole genome shotgun (WGS) entry which is preliminary data.</text>
</comment>
<dbReference type="InterPro" id="IPR019793">
    <property type="entry name" value="Peroxidases_heam-ligand_BS"/>
</dbReference>
<dbReference type="InterPro" id="IPR010255">
    <property type="entry name" value="Haem_peroxidase_sf"/>
</dbReference>
<feature type="binding site" evidence="17">
    <location>
        <position position="186"/>
    </location>
    <ligand>
        <name>Ca(2+)</name>
        <dbReference type="ChEBI" id="CHEBI:29108"/>
        <label>1</label>
    </ligand>
</feature>
<keyword evidence="11 20" id="KW-0560">Oxidoreductase</keyword>
<dbReference type="InterPro" id="IPR002016">
    <property type="entry name" value="Haem_peroxidase"/>
</dbReference>
<dbReference type="PRINTS" id="PR00458">
    <property type="entry name" value="PEROXIDASE"/>
</dbReference>
<keyword evidence="10 17" id="KW-0106">Calcium</keyword>
<feature type="binding site" evidence="17">
    <location>
        <position position="352"/>
    </location>
    <ligand>
        <name>Ca(2+)</name>
        <dbReference type="ChEBI" id="CHEBI:29108"/>
        <label>2</label>
    </ligand>
</feature>
<evidence type="ECO:0000313" key="22">
    <source>
        <dbReference type="EMBL" id="PHT84021.1"/>
    </source>
</evidence>
<comment type="catalytic activity">
    <reaction evidence="1 20">
        <text>2 a phenolic donor + H2O2 = 2 a phenolic radical donor + 2 H2O</text>
        <dbReference type="Rhea" id="RHEA:56136"/>
        <dbReference type="ChEBI" id="CHEBI:15377"/>
        <dbReference type="ChEBI" id="CHEBI:16240"/>
        <dbReference type="ChEBI" id="CHEBI:139520"/>
        <dbReference type="ChEBI" id="CHEBI:139521"/>
        <dbReference type="EC" id="1.11.1.7"/>
    </reaction>
</comment>
<keyword evidence="20" id="KW-0964">Secreted</keyword>
<evidence type="ECO:0000256" key="6">
    <source>
        <dbReference type="ARBA" id="ARBA00022559"/>
    </source>
</evidence>
<evidence type="ECO:0000259" key="21">
    <source>
        <dbReference type="PROSITE" id="PS50873"/>
    </source>
</evidence>
<accession>A0A2G2ZPZ1</accession>
<reference evidence="22 23" key="1">
    <citation type="journal article" date="2014" name="Nat. Genet.">
        <title>Genome sequence of the hot pepper provides insights into the evolution of pungency in Capsicum species.</title>
        <authorList>
            <person name="Kim S."/>
            <person name="Park M."/>
            <person name="Yeom S.I."/>
            <person name="Kim Y.M."/>
            <person name="Lee J.M."/>
            <person name="Lee H.A."/>
            <person name="Seo E."/>
            <person name="Choi J."/>
            <person name="Cheong K."/>
            <person name="Kim K.T."/>
            <person name="Jung K."/>
            <person name="Lee G.W."/>
            <person name="Oh S.K."/>
            <person name="Bae C."/>
            <person name="Kim S.B."/>
            <person name="Lee H.Y."/>
            <person name="Kim S.Y."/>
            <person name="Kim M.S."/>
            <person name="Kang B.C."/>
            <person name="Jo Y.D."/>
            <person name="Yang H.B."/>
            <person name="Jeong H.J."/>
            <person name="Kang W.H."/>
            <person name="Kwon J.K."/>
            <person name="Shin C."/>
            <person name="Lim J.Y."/>
            <person name="Park J.H."/>
            <person name="Huh J.H."/>
            <person name="Kim J.S."/>
            <person name="Kim B.D."/>
            <person name="Cohen O."/>
            <person name="Paran I."/>
            <person name="Suh M.C."/>
            <person name="Lee S.B."/>
            <person name="Kim Y.K."/>
            <person name="Shin Y."/>
            <person name="Noh S.J."/>
            <person name="Park J."/>
            <person name="Seo Y.S."/>
            <person name="Kwon S.Y."/>
            <person name="Kim H.A."/>
            <person name="Park J.M."/>
            <person name="Kim H.J."/>
            <person name="Choi S.B."/>
            <person name="Bosland P.W."/>
            <person name="Reeves G."/>
            <person name="Jo S.H."/>
            <person name="Lee B.W."/>
            <person name="Cho H.T."/>
            <person name="Choi H.S."/>
            <person name="Lee M.S."/>
            <person name="Yu Y."/>
            <person name="Do Choi Y."/>
            <person name="Park B.S."/>
            <person name="van Deynze A."/>
            <person name="Ashrafi H."/>
            <person name="Hill T."/>
            <person name="Kim W.T."/>
            <person name="Pai H.S."/>
            <person name="Ahn H.K."/>
            <person name="Yeam I."/>
            <person name="Giovannoni J.J."/>
            <person name="Rose J.K."/>
            <person name="Sorensen I."/>
            <person name="Lee S.J."/>
            <person name="Kim R.W."/>
            <person name="Choi I.Y."/>
            <person name="Choi B.S."/>
            <person name="Lim J.S."/>
            <person name="Lee Y.H."/>
            <person name="Choi D."/>
        </authorList>
    </citation>
    <scope>NUCLEOTIDE SEQUENCE [LARGE SCALE GENOMIC DNA]</scope>
    <source>
        <strain evidence="23">cv. CM334</strain>
    </source>
</reference>
<sequence length="404" mass="45859">MITENVLLAQELAHGIKQDNLGGNMIIKLDMAKAYDRMSWNFLMVVMRKIGFAEDWKSWNSKGQQWRDGDGFFNSQGMYQQQQGLTNFTLELDSMIIVNMVNNRSNNNYKLKQIIDNIIEIVSVKCPVHFQVTEAQGTQPIVKGLSWNFYESICSNVESIIRRRLQDVFRQDIGQAAGLLRLHFHDCFVQMVQQVDQSEKDAPPNLTLRQEAFRIIEDLRRRVHRDCGRVVSCADITAIAACDFVFLSGGPDYDLPLGRRDGLNFATRNETLANLPPPSFNASLILSSLATKNFTPTDVVALSGGHTIGISHCTSFVDRLYPNQDPSMDKTFANNLKITCPTKNTTNTTVLDILSPNKFDNKYYVDLMNRQGLFTSDQDLYTDRRTRGIVTSFAINESLFLRNL</sequence>
<dbReference type="PANTHER" id="PTHR31517:SF48">
    <property type="entry name" value="PEROXIDASE 16-RELATED"/>
    <property type="match status" value="1"/>
</dbReference>
<comment type="cofactor">
    <cofactor evidence="17 20">
        <name>heme b</name>
        <dbReference type="ChEBI" id="CHEBI:60344"/>
    </cofactor>
    <text evidence="17 20">Binds 1 heme b (iron(II)-protoporphyrin IX) group per subunit.</text>
</comment>
<dbReference type="PROSITE" id="PS00435">
    <property type="entry name" value="PEROXIDASE_1"/>
    <property type="match status" value="1"/>
</dbReference>
<dbReference type="InterPro" id="IPR019794">
    <property type="entry name" value="Peroxidases_AS"/>
</dbReference>
<evidence type="ECO:0000256" key="16">
    <source>
        <dbReference type="PIRSR" id="PIRSR600823-2"/>
    </source>
</evidence>
<keyword evidence="20" id="KW-0376">Hydrogen peroxide</keyword>
<dbReference type="PANTHER" id="PTHR31517">
    <property type="match status" value="1"/>
</dbReference>
<evidence type="ECO:0000256" key="20">
    <source>
        <dbReference type="RuleBase" id="RU362060"/>
    </source>
</evidence>
<gene>
    <name evidence="22" type="ORF">T459_12464</name>
</gene>
<evidence type="ECO:0000313" key="23">
    <source>
        <dbReference type="Proteomes" id="UP000222542"/>
    </source>
</evidence>
<protein>
    <recommendedName>
        <fullName evidence="5 20">Peroxidase</fullName>
        <ecNumber evidence="5 20">1.11.1.7</ecNumber>
    </recommendedName>
</protein>
<dbReference type="FunFam" id="1.10.520.10:FF:000009">
    <property type="entry name" value="Peroxidase"/>
    <property type="match status" value="1"/>
</dbReference>
<feature type="domain" description="Plant heme peroxidase family profile" evidence="21">
    <location>
        <begin position="144"/>
        <end position="404"/>
    </location>
</feature>
<keyword evidence="7 20" id="KW-0349">Heme</keyword>
<feature type="binding site" description="axial binding residue" evidence="17">
    <location>
        <position position="306"/>
    </location>
    <ligand>
        <name>heme b</name>
        <dbReference type="ChEBI" id="CHEBI:60344"/>
    </ligand>
    <ligandPart>
        <name>Fe</name>
        <dbReference type="ChEBI" id="CHEBI:18248"/>
    </ligandPart>
</feature>
<keyword evidence="6 20" id="KW-0575">Peroxidase</keyword>
<evidence type="ECO:0000256" key="11">
    <source>
        <dbReference type="ARBA" id="ARBA00023002"/>
    </source>
</evidence>
<evidence type="ECO:0000256" key="5">
    <source>
        <dbReference type="ARBA" id="ARBA00012313"/>
    </source>
</evidence>
<dbReference type="AlphaFoldDB" id="A0A2G2ZPZ1"/>
<evidence type="ECO:0000256" key="19">
    <source>
        <dbReference type="PIRSR" id="PIRSR600823-5"/>
    </source>
</evidence>
<evidence type="ECO:0000256" key="12">
    <source>
        <dbReference type="ARBA" id="ARBA00023004"/>
    </source>
</evidence>
<keyword evidence="8 17" id="KW-0479">Metal-binding</keyword>
<evidence type="ECO:0000256" key="2">
    <source>
        <dbReference type="ARBA" id="ARBA00002322"/>
    </source>
</evidence>
<evidence type="ECO:0000256" key="1">
    <source>
        <dbReference type="ARBA" id="ARBA00000189"/>
    </source>
</evidence>
<dbReference type="Gene3D" id="1.10.420.10">
    <property type="entry name" value="Peroxidase, domain 2"/>
    <property type="match status" value="1"/>
</dbReference>
<evidence type="ECO:0000256" key="4">
    <source>
        <dbReference type="ARBA" id="ARBA00006873"/>
    </source>
</evidence>
<comment type="similarity">
    <text evidence="4">Belongs to the peroxidase family. Ascorbate peroxidase subfamily.</text>
</comment>
<dbReference type="InterPro" id="IPR033905">
    <property type="entry name" value="Secretory_peroxidase"/>
</dbReference>
<evidence type="ECO:0000256" key="13">
    <source>
        <dbReference type="ARBA" id="ARBA00023157"/>
    </source>
</evidence>
<dbReference type="GO" id="GO:0020037">
    <property type="term" value="F:heme binding"/>
    <property type="evidence" value="ECO:0007669"/>
    <property type="project" value="UniProtKB-UniRule"/>
</dbReference>
<dbReference type="EC" id="1.11.1.7" evidence="5 20"/>
<comment type="function">
    <text evidence="2">Removal of H(2)O(2), oxidation of toxic reductants, biosynthesis and degradation of lignin, suberization, auxin catabolism, response to environmental stresses such as wounding, pathogen attack and oxidative stress. These functions might be dependent on each isozyme/isoform in each plant tissue.</text>
</comment>
<keyword evidence="9" id="KW-0732">Signal</keyword>
<keyword evidence="14" id="KW-0325">Glycoprotein</keyword>
<dbReference type="GO" id="GO:0009505">
    <property type="term" value="C:plant-type cell wall"/>
    <property type="evidence" value="ECO:0000318"/>
    <property type="project" value="GO_Central"/>
</dbReference>
<feature type="site" description="Transition state stabilizer" evidence="18">
    <location>
        <position position="181"/>
    </location>
</feature>
<evidence type="ECO:0000256" key="17">
    <source>
        <dbReference type="PIRSR" id="PIRSR600823-3"/>
    </source>
</evidence>
<name>A0A2G2ZPZ1_CAPAN</name>
<dbReference type="PRINTS" id="PR00461">
    <property type="entry name" value="PLPEROXIDASE"/>
</dbReference>
<feature type="disulfide bond" evidence="19">
    <location>
        <begin position="313"/>
        <end position="340"/>
    </location>
</feature>
<dbReference type="GO" id="GO:0140825">
    <property type="term" value="F:lactoperoxidase activity"/>
    <property type="evidence" value="ECO:0007669"/>
    <property type="project" value="UniProtKB-EC"/>
</dbReference>
<comment type="subcellular location">
    <subcellularLocation>
        <location evidence="3 20">Secreted</location>
    </subcellularLocation>
</comment>
<dbReference type="EMBL" id="AYRZ02000004">
    <property type="protein sequence ID" value="PHT84021.1"/>
    <property type="molecule type" value="Genomic_DNA"/>
</dbReference>
<evidence type="ECO:0000256" key="7">
    <source>
        <dbReference type="ARBA" id="ARBA00022617"/>
    </source>
</evidence>
<dbReference type="InterPro" id="IPR000823">
    <property type="entry name" value="Peroxidase_pln"/>
</dbReference>
<evidence type="ECO:0000256" key="15">
    <source>
        <dbReference type="PIRSR" id="PIRSR600823-1"/>
    </source>
</evidence>
<organism evidence="22 23">
    <name type="scientific">Capsicum annuum</name>
    <name type="common">Capsicum pepper</name>
    <dbReference type="NCBI Taxonomy" id="4072"/>
    <lineage>
        <taxon>Eukaryota</taxon>
        <taxon>Viridiplantae</taxon>
        <taxon>Streptophyta</taxon>
        <taxon>Embryophyta</taxon>
        <taxon>Tracheophyta</taxon>
        <taxon>Spermatophyta</taxon>
        <taxon>Magnoliopsida</taxon>
        <taxon>eudicotyledons</taxon>
        <taxon>Gunneridae</taxon>
        <taxon>Pentapetalae</taxon>
        <taxon>asterids</taxon>
        <taxon>lamiids</taxon>
        <taxon>Solanales</taxon>
        <taxon>Solanaceae</taxon>
        <taxon>Solanoideae</taxon>
        <taxon>Capsiceae</taxon>
        <taxon>Capsicum</taxon>
    </lineage>
</organism>
<feature type="binding site" evidence="17">
    <location>
        <position position="307"/>
    </location>
    <ligand>
        <name>Ca(2+)</name>
        <dbReference type="ChEBI" id="CHEBI:29108"/>
        <label>2</label>
    </ligand>
</feature>
<dbReference type="PROSITE" id="PS50873">
    <property type="entry name" value="PEROXIDASE_4"/>
    <property type="match status" value="1"/>
</dbReference>
<dbReference type="Proteomes" id="UP000222542">
    <property type="component" value="Unassembled WGS sequence"/>
</dbReference>
<evidence type="ECO:0000256" key="14">
    <source>
        <dbReference type="ARBA" id="ARBA00023180"/>
    </source>
</evidence>
<dbReference type="PROSITE" id="PS00436">
    <property type="entry name" value="PEROXIDASE_2"/>
    <property type="match status" value="1"/>
</dbReference>
<comment type="cofactor">
    <cofactor evidence="17 20">
        <name>Ca(2+)</name>
        <dbReference type="ChEBI" id="CHEBI:29108"/>
    </cofactor>
    <text evidence="17 20">Binds 2 calcium ions per subunit.</text>
</comment>
<dbReference type="GO" id="GO:0006979">
    <property type="term" value="P:response to oxidative stress"/>
    <property type="evidence" value="ECO:0007669"/>
    <property type="project" value="UniProtKB-UniRule"/>
</dbReference>
<dbReference type="GO" id="GO:0005576">
    <property type="term" value="C:extracellular region"/>
    <property type="evidence" value="ECO:0007669"/>
    <property type="project" value="UniProtKB-SubCell"/>
</dbReference>
<dbReference type="Pfam" id="PF00141">
    <property type="entry name" value="peroxidase"/>
    <property type="match status" value="1"/>
</dbReference>
<feature type="binding site" evidence="16">
    <location>
        <position position="276"/>
    </location>
    <ligand>
        <name>substrate</name>
    </ligand>
</feature>
<dbReference type="CDD" id="cd00693">
    <property type="entry name" value="secretory_peroxidase"/>
    <property type="match status" value="1"/>
</dbReference>
<dbReference type="GO" id="GO:0006950">
    <property type="term" value="P:response to stress"/>
    <property type="evidence" value="ECO:0000318"/>
    <property type="project" value="GO_Central"/>
</dbReference>
<evidence type="ECO:0000256" key="10">
    <source>
        <dbReference type="ARBA" id="ARBA00022837"/>
    </source>
</evidence>
<keyword evidence="12 17" id="KW-0408">Iron</keyword>
<dbReference type="GO" id="GO:0046872">
    <property type="term" value="F:metal ion binding"/>
    <property type="evidence" value="ECO:0007669"/>
    <property type="project" value="UniProtKB-UniRule"/>
</dbReference>
<evidence type="ECO:0000256" key="8">
    <source>
        <dbReference type="ARBA" id="ARBA00022723"/>
    </source>
</evidence>
<keyword evidence="23" id="KW-1185">Reference proteome</keyword>
<feature type="binding site" evidence="17">
    <location>
        <position position="189"/>
    </location>
    <ligand>
        <name>Ca(2+)</name>
        <dbReference type="ChEBI" id="CHEBI:29108"/>
        <label>1</label>
    </ligand>
</feature>